<gene>
    <name evidence="1" type="ORF">BHF68_07935</name>
</gene>
<dbReference type="AlphaFoldDB" id="A0A1E5G0X9"/>
<evidence type="ECO:0000313" key="2">
    <source>
        <dbReference type="Proteomes" id="UP000094296"/>
    </source>
</evidence>
<organism evidence="1 2">
    <name type="scientific">Desulfuribacillus alkaliarsenatis</name>
    <dbReference type="NCBI Taxonomy" id="766136"/>
    <lineage>
        <taxon>Bacteria</taxon>
        <taxon>Bacillati</taxon>
        <taxon>Bacillota</taxon>
        <taxon>Desulfuribacillia</taxon>
        <taxon>Desulfuribacillales</taxon>
        <taxon>Desulfuribacillaceae</taxon>
        <taxon>Desulfuribacillus</taxon>
    </lineage>
</organism>
<comment type="caution">
    <text evidence="1">The sequence shown here is derived from an EMBL/GenBank/DDBJ whole genome shotgun (WGS) entry which is preliminary data.</text>
</comment>
<sequence length="106" mass="12462">MKITTNFIQTQLVFLVRWYINHKGIEANPGQWSDFSRWEEIALEAVKELYKDELSDSDQTYRLTLQRAIEDYFATEVAPVQSDEHSFVEKLIVTYNEMLTLKPTGQ</sequence>
<evidence type="ECO:0000313" key="1">
    <source>
        <dbReference type="EMBL" id="OEF96567.1"/>
    </source>
</evidence>
<accession>A0A1E5G0X9</accession>
<dbReference type="RefSeq" id="WP_069643576.1">
    <property type="nucleotide sequence ID" value="NZ_MIJE01000031.1"/>
</dbReference>
<protein>
    <submittedName>
        <fullName evidence="1">Uncharacterized protein</fullName>
    </submittedName>
</protein>
<dbReference type="Proteomes" id="UP000094296">
    <property type="component" value="Unassembled WGS sequence"/>
</dbReference>
<dbReference type="EMBL" id="MIJE01000031">
    <property type="protein sequence ID" value="OEF96567.1"/>
    <property type="molecule type" value="Genomic_DNA"/>
</dbReference>
<proteinExistence type="predicted"/>
<reference evidence="1 2" key="1">
    <citation type="submission" date="2016-09" db="EMBL/GenBank/DDBJ databases">
        <title>Draft genome sequence for the type strain of Desulfuribacillus alkaliarsenatis AHT28, an obligately anaerobic, sulfidogenic bacterium isolated from Russian soda lake sediments.</title>
        <authorList>
            <person name="Abin C.A."/>
            <person name="Hollibaugh J.T."/>
        </authorList>
    </citation>
    <scope>NUCLEOTIDE SEQUENCE [LARGE SCALE GENOMIC DNA]</scope>
    <source>
        <strain evidence="1 2">AHT28</strain>
    </source>
</reference>
<name>A0A1E5G0X9_9FIRM</name>
<keyword evidence="2" id="KW-1185">Reference proteome</keyword>